<dbReference type="InterPro" id="IPR002731">
    <property type="entry name" value="ATPase_BadF"/>
</dbReference>
<dbReference type="RefSeq" id="WP_126295694.1">
    <property type="nucleotide sequence ID" value="NZ_CP155468.1"/>
</dbReference>
<gene>
    <name evidence="2" type="ORF">EKG35_16725</name>
</gene>
<dbReference type="EMBL" id="RXNR01000065">
    <property type="protein sequence ID" value="RTQ89290.1"/>
    <property type="molecule type" value="Genomic_DNA"/>
</dbReference>
<evidence type="ECO:0000259" key="1">
    <source>
        <dbReference type="Pfam" id="PF01869"/>
    </source>
</evidence>
<feature type="domain" description="ATPase BadF/BadG/BcrA/BcrD type" evidence="1">
    <location>
        <begin position="9"/>
        <end position="279"/>
    </location>
</feature>
<comment type="caution">
    <text evidence="2">The sequence shown here is derived from an EMBL/GenBank/DDBJ whole genome shotgun (WGS) entry which is preliminary data.</text>
</comment>
<evidence type="ECO:0000313" key="3">
    <source>
        <dbReference type="Proteomes" id="UP000276349"/>
    </source>
</evidence>
<dbReference type="Proteomes" id="UP000276349">
    <property type="component" value="Unassembled WGS sequence"/>
</dbReference>
<name>A0A431UIB0_9BACI</name>
<organism evidence="2 3">
    <name type="scientific">Lysinibacillus telephonicus</name>
    <dbReference type="NCBI Taxonomy" id="1714840"/>
    <lineage>
        <taxon>Bacteria</taxon>
        <taxon>Bacillati</taxon>
        <taxon>Bacillota</taxon>
        <taxon>Bacilli</taxon>
        <taxon>Bacillales</taxon>
        <taxon>Bacillaceae</taxon>
        <taxon>Lysinibacillus</taxon>
    </lineage>
</organism>
<keyword evidence="2" id="KW-0808">Transferase</keyword>
<proteinExistence type="predicted"/>
<dbReference type="PANTHER" id="PTHR43190:SF3">
    <property type="entry name" value="N-ACETYL-D-GLUCOSAMINE KINASE"/>
    <property type="match status" value="1"/>
</dbReference>
<accession>A0A431UIB0</accession>
<dbReference type="SUPFAM" id="SSF53067">
    <property type="entry name" value="Actin-like ATPase domain"/>
    <property type="match status" value="2"/>
</dbReference>
<dbReference type="Gene3D" id="3.30.420.40">
    <property type="match status" value="2"/>
</dbReference>
<keyword evidence="3" id="KW-1185">Reference proteome</keyword>
<keyword evidence="2" id="KW-0418">Kinase</keyword>
<dbReference type="OrthoDB" id="9772633at2"/>
<dbReference type="CDD" id="cd24007">
    <property type="entry name" value="ASKHA_NBD_eukNAGK-like"/>
    <property type="match status" value="1"/>
</dbReference>
<dbReference type="InterPro" id="IPR043129">
    <property type="entry name" value="ATPase_NBD"/>
</dbReference>
<dbReference type="PANTHER" id="PTHR43190">
    <property type="entry name" value="N-ACETYL-D-GLUCOSAMINE KINASE"/>
    <property type="match status" value="1"/>
</dbReference>
<dbReference type="GO" id="GO:0016301">
    <property type="term" value="F:kinase activity"/>
    <property type="evidence" value="ECO:0007669"/>
    <property type="project" value="UniProtKB-KW"/>
</dbReference>
<reference evidence="2 3" key="1">
    <citation type="submission" date="2018-12" db="EMBL/GenBank/DDBJ databases">
        <authorList>
            <person name="Yu L."/>
        </authorList>
    </citation>
    <scope>NUCLEOTIDE SEQUENCE [LARGE SCALE GENOMIC DNA]</scope>
    <source>
        <strain evidence="2 3">S5H2222</strain>
    </source>
</reference>
<dbReference type="InterPro" id="IPR052519">
    <property type="entry name" value="Euk-type_GlcNAc_Kinase"/>
</dbReference>
<sequence>MKEKIILAVDGGATKTTLSIRSEHGECYFEKTSTGSNAQTIGAHAVKEVLNELLWDAYQSTNLEKIDVAAFAIAGIDSASDLKLVSEVIEFCCQKVPFKIEKIIIENDVHSALLGLVGLKNPGALIISGTGSICMATDGNGYIVRTGGWGHRAGDEGSGYWIGKEILSIVFRMEDGRLEKTSVLKEHLYKKLHIETTEQLITWLYQPNYTNAQIASISSILQDAVILGDEQAIAIARQAAKELYFLVKSALQKINYVKKPLTLYVNGGVLQHNPIILNLLQQYTVQTYPDITFTVCDKSPIEYIFKRALFSL</sequence>
<protein>
    <submittedName>
        <fullName evidence="2">N-acetylglucosamine kinase</fullName>
    </submittedName>
</protein>
<evidence type="ECO:0000313" key="2">
    <source>
        <dbReference type="EMBL" id="RTQ89290.1"/>
    </source>
</evidence>
<dbReference type="Pfam" id="PF01869">
    <property type="entry name" value="BcrAD_BadFG"/>
    <property type="match status" value="1"/>
</dbReference>
<dbReference type="AlphaFoldDB" id="A0A431UIB0"/>